<gene>
    <name evidence="2" type="ORF">SAMN06264855_1722</name>
</gene>
<sequence length="65" mass="7550">MGVLTVWNIEPVRRLCNEWQFGHLVFEDLSQLIMTFRSRNETNKLPSRNGRSTSDGEPTSRRTSP</sequence>
<keyword evidence="3" id="KW-1185">Reference proteome</keyword>
<name>A0A238YPQ8_HALVU</name>
<accession>A0A238YPQ8</accession>
<protein>
    <submittedName>
        <fullName evidence="2">Uncharacterized protein</fullName>
    </submittedName>
</protein>
<organism evidence="2 3">
    <name type="scientific">Halorubrum vacuolatum</name>
    <name type="common">Natronobacterium vacuolatum</name>
    <dbReference type="NCBI Taxonomy" id="63740"/>
    <lineage>
        <taxon>Archaea</taxon>
        <taxon>Methanobacteriati</taxon>
        <taxon>Methanobacteriota</taxon>
        <taxon>Stenosarchaea group</taxon>
        <taxon>Halobacteria</taxon>
        <taxon>Halobacteriales</taxon>
        <taxon>Haloferacaceae</taxon>
        <taxon>Halorubrum</taxon>
    </lineage>
</organism>
<proteinExistence type="predicted"/>
<dbReference type="EMBL" id="FZNQ01000072">
    <property type="protein sequence ID" value="SNR72654.1"/>
    <property type="molecule type" value="Genomic_DNA"/>
</dbReference>
<evidence type="ECO:0000313" key="2">
    <source>
        <dbReference type="EMBL" id="SNR72654.1"/>
    </source>
</evidence>
<feature type="compositionally biased region" description="Polar residues" evidence="1">
    <location>
        <begin position="43"/>
        <end position="65"/>
    </location>
</feature>
<dbReference type="AlphaFoldDB" id="A0A238YPQ8"/>
<reference evidence="2 3" key="1">
    <citation type="submission" date="2017-06" db="EMBL/GenBank/DDBJ databases">
        <authorList>
            <person name="Kim H.J."/>
            <person name="Triplett B.A."/>
        </authorList>
    </citation>
    <scope>NUCLEOTIDE SEQUENCE [LARGE SCALE GENOMIC DNA]</scope>
    <source>
        <strain evidence="2 3">DSM 8800</strain>
    </source>
</reference>
<evidence type="ECO:0000313" key="3">
    <source>
        <dbReference type="Proteomes" id="UP000198397"/>
    </source>
</evidence>
<dbReference type="Proteomes" id="UP000198397">
    <property type="component" value="Unassembled WGS sequence"/>
</dbReference>
<evidence type="ECO:0000256" key="1">
    <source>
        <dbReference type="SAM" id="MobiDB-lite"/>
    </source>
</evidence>
<feature type="region of interest" description="Disordered" evidence="1">
    <location>
        <begin position="39"/>
        <end position="65"/>
    </location>
</feature>